<proteinExistence type="predicted"/>
<organism evidence="3">
    <name type="scientific">Guillardia theta (strain CCMP2712)</name>
    <name type="common">Cryptophyte</name>
    <dbReference type="NCBI Taxonomy" id="905079"/>
    <lineage>
        <taxon>Eukaryota</taxon>
        <taxon>Cryptophyceae</taxon>
        <taxon>Pyrenomonadales</taxon>
        <taxon>Geminigeraceae</taxon>
        <taxon>Guillardia</taxon>
    </lineage>
</organism>
<evidence type="ECO:0000313" key="4">
    <source>
        <dbReference type="EnsemblProtists" id="EKX43919"/>
    </source>
</evidence>
<name>L1J740_GUITC</name>
<dbReference type="RefSeq" id="XP_005830899.1">
    <property type="nucleotide sequence ID" value="XM_005830842.1"/>
</dbReference>
<dbReference type="KEGG" id="gtt:GUITHDRAFT_140062"/>
<dbReference type="EnsemblProtists" id="EKX43919">
    <property type="protein sequence ID" value="EKX43919"/>
    <property type="gene ID" value="GUITHDRAFT_140062"/>
</dbReference>
<reference evidence="3 5" key="1">
    <citation type="journal article" date="2012" name="Nature">
        <title>Algal genomes reveal evolutionary mosaicism and the fate of nucleomorphs.</title>
        <authorList>
            <consortium name="DOE Joint Genome Institute"/>
            <person name="Curtis B.A."/>
            <person name="Tanifuji G."/>
            <person name="Burki F."/>
            <person name="Gruber A."/>
            <person name="Irimia M."/>
            <person name="Maruyama S."/>
            <person name="Arias M.C."/>
            <person name="Ball S.G."/>
            <person name="Gile G.H."/>
            <person name="Hirakawa Y."/>
            <person name="Hopkins J.F."/>
            <person name="Kuo A."/>
            <person name="Rensing S.A."/>
            <person name="Schmutz J."/>
            <person name="Symeonidi A."/>
            <person name="Elias M."/>
            <person name="Eveleigh R.J."/>
            <person name="Herman E.K."/>
            <person name="Klute M.J."/>
            <person name="Nakayama T."/>
            <person name="Obornik M."/>
            <person name="Reyes-Prieto A."/>
            <person name="Armbrust E.V."/>
            <person name="Aves S.J."/>
            <person name="Beiko R.G."/>
            <person name="Coutinho P."/>
            <person name="Dacks J.B."/>
            <person name="Durnford D.G."/>
            <person name="Fast N.M."/>
            <person name="Green B.R."/>
            <person name="Grisdale C.J."/>
            <person name="Hempel F."/>
            <person name="Henrissat B."/>
            <person name="Hoppner M.P."/>
            <person name="Ishida K."/>
            <person name="Kim E."/>
            <person name="Koreny L."/>
            <person name="Kroth P.G."/>
            <person name="Liu Y."/>
            <person name="Malik S.B."/>
            <person name="Maier U.G."/>
            <person name="McRose D."/>
            <person name="Mock T."/>
            <person name="Neilson J.A."/>
            <person name="Onodera N.T."/>
            <person name="Poole A.M."/>
            <person name="Pritham E.J."/>
            <person name="Richards T.A."/>
            <person name="Rocap G."/>
            <person name="Roy S.W."/>
            <person name="Sarai C."/>
            <person name="Schaack S."/>
            <person name="Shirato S."/>
            <person name="Slamovits C.H."/>
            <person name="Spencer D.F."/>
            <person name="Suzuki S."/>
            <person name="Worden A.Z."/>
            <person name="Zauner S."/>
            <person name="Barry K."/>
            <person name="Bell C."/>
            <person name="Bharti A.K."/>
            <person name="Crow J.A."/>
            <person name="Grimwood J."/>
            <person name="Kramer R."/>
            <person name="Lindquist E."/>
            <person name="Lucas S."/>
            <person name="Salamov A."/>
            <person name="McFadden G.I."/>
            <person name="Lane C.E."/>
            <person name="Keeling P.J."/>
            <person name="Gray M.W."/>
            <person name="Grigoriev I.V."/>
            <person name="Archibald J.M."/>
        </authorList>
    </citation>
    <scope>NUCLEOTIDE SEQUENCE</scope>
    <source>
        <strain evidence="3 5">CCMP2712</strain>
    </source>
</reference>
<reference evidence="4" key="3">
    <citation type="submission" date="2015-06" db="UniProtKB">
        <authorList>
            <consortium name="EnsemblProtists"/>
        </authorList>
    </citation>
    <scope>IDENTIFICATION</scope>
</reference>
<keyword evidence="5" id="KW-1185">Reference proteome</keyword>
<feature type="transmembrane region" description="Helical" evidence="2">
    <location>
        <begin position="231"/>
        <end position="248"/>
    </location>
</feature>
<dbReference type="Proteomes" id="UP000011087">
    <property type="component" value="Unassembled WGS sequence"/>
</dbReference>
<dbReference type="EMBL" id="JH993007">
    <property type="protein sequence ID" value="EKX43919.1"/>
    <property type="molecule type" value="Genomic_DNA"/>
</dbReference>
<feature type="compositionally biased region" description="Basic and acidic residues" evidence="1">
    <location>
        <begin position="176"/>
        <end position="190"/>
    </location>
</feature>
<feature type="region of interest" description="Disordered" evidence="1">
    <location>
        <begin position="176"/>
        <end position="196"/>
    </location>
</feature>
<feature type="transmembrane region" description="Helical" evidence="2">
    <location>
        <begin position="268"/>
        <end position="285"/>
    </location>
</feature>
<keyword evidence="2" id="KW-1133">Transmembrane helix</keyword>
<gene>
    <name evidence="3" type="ORF">GUITHDRAFT_140062</name>
</gene>
<evidence type="ECO:0000256" key="2">
    <source>
        <dbReference type="SAM" id="Phobius"/>
    </source>
</evidence>
<dbReference type="GeneID" id="17300659"/>
<evidence type="ECO:0000313" key="5">
    <source>
        <dbReference type="Proteomes" id="UP000011087"/>
    </source>
</evidence>
<dbReference type="AlphaFoldDB" id="L1J740"/>
<protein>
    <submittedName>
        <fullName evidence="3 4">Uncharacterized protein</fullName>
    </submittedName>
</protein>
<evidence type="ECO:0000313" key="3">
    <source>
        <dbReference type="EMBL" id="EKX43919.1"/>
    </source>
</evidence>
<dbReference type="HOGENOM" id="CLU_974701_0_0_1"/>
<evidence type="ECO:0000256" key="1">
    <source>
        <dbReference type="SAM" id="MobiDB-lite"/>
    </source>
</evidence>
<reference evidence="5" key="2">
    <citation type="submission" date="2012-11" db="EMBL/GenBank/DDBJ databases">
        <authorList>
            <person name="Kuo A."/>
            <person name="Curtis B.A."/>
            <person name="Tanifuji G."/>
            <person name="Burki F."/>
            <person name="Gruber A."/>
            <person name="Irimia M."/>
            <person name="Maruyama S."/>
            <person name="Arias M.C."/>
            <person name="Ball S.G."/>
            <person name="Gile G.H."/>
            <person name="Hirakawa Y."/>
            <person name="Hopkins J.F."/>
            <person name="Rensing S.A."/>
            <person name="Schmutz J."/>
            <person name="Symeonidi A."/>
            <person name="Elias M."/>
            <person name="Eveleigh R.J."/>
            <person name="Herman E.K."/>
            <person name="Klute M.J."/>
            <person name="Nakayama T."/>
            <person name="Obornik M."/>
            <person name="Reyes-Prieto A."/>
            <person name="Armbrust E.V."/>
            <person name="Aves S.J."/>
            <person name="Beiko R.G."/>
            <person name="Coutinho P."/>
            <person name="Dacks J.B."/>
            <person name="Durnford D.G."/>
            <person name="Fast N.M."/>
            <person name="Green B.R."/>
            <person name="Grisdale C."/>
            <person name="Hempe F."/>
            <person name="Henrissat B."/>
            <person name="Hoppner M.P."/>
            <person name="Ishida K.-I."/>
            <person name="Kim E."/>
            <person name="Koreny L."/>
            <person name="Kroth P.G."/>
            <person name="Liu Y."/>
            <person name="Malik S.-B."/>
            <person name="Maier U.G."/>
            <person name="McRose D."/>
            <person name="Mock T."/>
            <person name="Neilson J.A."/>
            <person name="Onodera N.T."/>
            <person name="Poole A.M."/>
            <person name="Pritham E.J."/>
            <person name="Richards T.A."/>
            <person name="Rocap G."/>
            <person name="Roy S.W."/>
            <person name="Sarai C."/>
            <person name="Schaack S."/>
            <person name="Shirato S."/>
            <person name="Slamovits C.H."/>
            <person name="Spencer D.F."/>
            <person name="Suzuki S."/>
            <person name="Worden A.Z."/>
            <person name="Zauner S."/>
            <person name="Barry K."/>
            <person name="Bell C."/>
            <person name="Bharti A.K."/>
            <person name="Crow J.A."/>
            <person name="Grimwood J."/>
            <person name="Kramer R."/>
            <person name="Lindquist E."/>
            <person name="Lucas S."/>
            <person name="Salamov A."/>
            <person name="McFadden G.I."/>
            <person name="Lane C.E."/>
            <person name="Keeling P.J."/>
            <person name="Gray M.W."/>
            <person name="Grigoriev I.V."/>
            <person name="Archibald J.M."/>
        </authorList>
    </citation>
    <scope>NUCLEOTIDE SEQUENCE</scope>
    <source>
        <strain evidence="5">CCMP2712</strain>
    </source>
</reference>
<sequence length="286" mass="32437">MLASEALLLQRRREEALEEGRREFLLFSSDHPHEPAQHVRGGRRRACAVVIQALFELGRGEEAEDFTLQGFCPDGSSKCFGQIPPVLVEVLYKLRKFLDDGRTERAGKLLQSFFDTYSREGTPQEQQEDREVLSRLAQYYLLEVVAKEQGSSACKAHLPRLEAFLSEHAKQKVKDALEDKENSPAHRIEQQADTPVQEETVAQDPHKREPVLQEKAGAAGLSLLARMSSKVLVRGLLPSLLVALLMSFLRSPQVRKRIRVTFEKNGKLWTPLAAVFSFFFFFIFAL</sequence>
<dbReference type="PaxDb" id="55529-EKX43919"/>
<keyword evidence="2" id="KW-0812">Transmembrane</keyword>
<accession>L1J740</accession>
<keyword evidence="2" id="KW-0472">Membrane</keyword>